<keyword evidence="3" id="KW-1185">Reference proteome</keyword>
<feature type="transmembrane region" description="Helical" evidence="1">
    <location>
        <begin position="20"/>
        <end position="45"/>
    </location>
</feature>
<dbReference type="PANTHER" id="PTHR37314">
    <property type="entry name" value="SLR0142 PROTEIN"/>
    <property type="match status" value="1"/>
</dbReference>
<evidence type="ECO:0000313" key="3">
    <source>
        <dbReference type="Proteomes" id="UP000077381"/>
    </source>
</evidence>
<keyword evidence="1" id="KW-1133">Transmembrane helix</keyword>
<feature type="transmembrane region" description="Helical" evidence="1">
    <location>
        <begin position="180"/>
        <end position="201"/>
    </location>
</feature>
<accession>A0A177HQP0</accession>
<feature type="transmembrane region" description="Helical" evidence="1">
    <location>
        <begin position="207"/>
        <end position="226"/>
    </location>
</feature>
<feature type="transmembrane region" description="Helical" evidence="1">
    <location>
        <begin position="57"/>
        <end position="90"/>
    </location>
</feature>
<sequence length="232" mass="23127">MRALLLRVSDRMFPHGRNTFGAVPALLVLLTVVTGIVDAVSYLGLGHVFVANMTGNVVFLGFATAGAGGLSAWASALAIGAFVLGAWSTGRLHLRAPDPRHVLVRATAGHAVLVAAAVAVAGTAGRHGTVARAVLIALLAGGMGLQNAAVRKLAVPEMGTTVVLTSTLTGMAADTPGLALLRRLCSVAAMIVGAVFGGLLHLHAGPVSALGLALVPLVVVAVVAAAPPAETP</sequence>
<gene>
    <name evidence="2" type="ORF">STSP_35960</name>
</gene>
<dbReference type="RefSeq" id="WP_067278677.1">
    <property type="nucleotide sequence ID" value="NZ_LOHS01000084.1"/>
</dbReference>
<name>A0A177HQP0_9ACTN</name>
<organism evidence="2 3">
    <name type="scientific">Streptomyces jeddahensis</name>
    <dbReference type="NCBI Taxonomy" id="1716141"/>
    <lineage>
        <taxon>Bacteria</taxon>
        <taxon>Bacillati</taxon>
        <taxon>Actinomycetota</taxon>
        <taxon>Actinomycetes</taxon>
        <taxon>Kitasatosporales</taxon>
        <taxon>Streptomycetaceae</taxon>
        <taxon>Streptomyces</taxon>
    </lineage>
</organism>
<dbReference type="STRING" id="1716141.STSP_35960"/>
<keyword evidence="1" id="KW-0472">Membrane</keyword>
<keyword evidence="1" id="KW-0812">Transmembrane</keyword>
<dbReference type="EMBL" id="LOHS01000084">
    <property type="protein sequence ID" value="OAH12950.1"/>
    <property type="molecule type" value="Genomic_DNA"/>
</dbReference>
<dbReference type="InterPro" id="IPR010699">
    <property type="entry name" value="DUF1275"/>
</dbReference>
<protein>
    <recommendedName>
        <fullName evidence="4">DUF1275 domain-containing protein</fullName>
    </recommendedName>
</protein>
<reference evidence="2 3" key="1">
    <citation type="submission" date="2015-12" db="EMBL/GenBank/DDBJ databases">
        <title>Genome sequence of Streptomyces sp. G25.</title>
        <authorList>
            <person name="Poehlein A."/>
            <person name="Roettig A."/>
            <person name="Hiessl S."/>
            <person name="Hauschild P."/>
            <person name="Schauer J."/>
            <person name="Madkour M.H."/>
            <person name="Al-Ansari A.M."/>
            <person name="Almakishah N.H."/>
            <person name="Steinbuechel A."/>
            <person name="Daniel R."/>
        </authorList>
    </citation>
    <scope>NUCLEOTIDE SEQUENCE [LARGE SCALE GENOMIC DNA]</scope>
    <source>
        <strain evidence="3">G25(2015)</strain>
    </source>
</reference>
<dbReference type="AlphaFoldDB" id="A0A177HQP0"/>
<dbReference type="PANTHER" id="PTHR37314:SF4">
    <property type="entry name" value="UPF0700 TRANSMEMBRANE PROTEIN YOAK"/>
    <property type="match status" value="1"/>
</dbReference>
<evidence type="ECO:0000256" key="1">
    <source>
        <dbReference type="SAM" id="Phobius"/>
    </source>
</evidence>
<feature type="transmembrane region" description="Helical" evidence="1">
    <location>
        <begin position="130"/>
        <end position="150"/>
    </location>
</feature>
<dbReference type="OrthoDB" id="4272751at2"/>
<dbReference type="PATRIC" id="fig|1716141.3.peg.3773"/>
<dbReference type="Pfam" id="PF06912">
    <property type="entry name" value="DUF1275"/>
    <property type="match status" value="1"/>
</dbReference>
<comment type="caution">
    <text evidence="2">The sequence shown here is derived from an EMBL/GenBank/DDBJ whole genome shotgun (WGS) entry which is preliminary data.</text>
</comment>
<evidence type="ECO:0008006" key="4">
    <source>
        <dbReference type="Google" id="ProtNLM"/>
    </source>
</evidence>
<evidence type="ECO:0000313" key="2">
    <source>
        <dbReference type="EMBL" id="OAH12950.1"/>
    </source>
</evidence>
<proteinExistence type="predicted"/>
<feature type="transmembrane region" description="Helical" evidence="1">
    <location>
        <begin position="102"/>
        <end position="124"/>
    </location>
</feature>
<dbReference type="Proteomes" id="UP000077381">
    <property type="component" value="Unassembled WGS sequence"/>
</dbReference>